<reference evidence="1 2" key="1">
    <citation type="submission" date="2019-01" db="EMBL/GenBank/DDBJ databases">
        <title>Sequencing of cultivated peanut Arachis hypogaea provides insights into genome evolution and oil improvement.</title>
        <authorList>
            <person name="Chen X."/>
        </authorList>
    </citation>
    <scope>NUCLEOTIDE SEQUENCE [LARGE SCALE GENOMIC DNA]</scope>
    <source>
        <strain evidence="2">cv. Fuhuasheng</strain>
        <tissue evidence="1">Leaves</tissue>
    </source>
</reference>
<keyword evidence="2" id="KW-1185">Reference proteome</keyword>
<dbReference type="AlphaFoldDB" id="A0A445B5G5"/>
<protein>
    <submittedName>
        <fullName evidence="1">Uncharacterized protein</fullName>
    </submittedName>
</protein>
<organism evidence="1 2">
    <name type="scientific">Arachis hypogaea</name>
    <name type="common">Peanut</name>
    <dbReference type="NCBI Taxonomy" id="3818"/>
    <lineage>
        <taxon>Eukaryota</taxon>
        <taxon>Viridiplantae</taxon>
        <taxon>Streptophyta</taxon>
        <taxon>Embryophyta</taxon>
        <taxon>Tracheophyta</taxon>
        <taxon>Spermatophyta</taxon>
        <taxon>Magnoliopsida</taxon>
        <taxon>eudicotyledons</taxon>
        <taxon>Gunneridae</taxon>
        <taxon>Pentapetalae</taxon>
        <taxon>rosids</taxon>
        <taxon>fabids</taxon>
        <taxon>Fabales</taxon>
        <taxon>Fabaceae</taxon>
        <taxon>Papilionoideae</taxon>
        <taxon>50 kb inversion clade</taxon>
        <taxon>dalbergioids sensu lato</taxon>
        <taxon>Dalbergieae</taxon>
        <taxon>Pterocarpus clade</taxon>
        <taxon>Arachis</taxon>
    </lineage>
</organism>
<dbReference type="Proteomes" id="UP000289738">
    <property type="component" value="Chromosome A10"/>
</dbReference>
<comment type="caution">
    <text evidence="1">The sequence shown here is derived from an EMBL/GenBank/DDBJ whole genome shotgun (WGS) entry which is preliminary data.</text>
</comment>
<gene>
    <name evidence="1" type="ORF">Ahy_A10g048597</name>
</gene>
<evidence type="ECO:0000313" key="1">
    <source>
        <dbReference type="EMBL" id="RYR33919.1"/>
    </source>
</evidence>
<accession>A0A445B5G5</accession>
<proteinExistence type="predicted"/>
<name>A0A445B5G5_ARAHY</name>
<dbReference type="OrthoDB" id="1739516at2759"/>
<dbReference type="Gramene" id="arahy.Tifrunner.gnm2.ann2.Ah10g249600.1">
    <property type="protein sequence ID" value="arahy.Tifrunner.gnm2.ann2.Ah10g249600.1-CDS-1"/>
    <property type="gene ID" value="arahy.Tifrunner.gnm2.ann2.Ah10g249600"/>
</dbReference>
<dbReference type="EMBL" id="SDMP01000010">
    <property type="protein sequence ID" value="RYR33919.1"/>
    <property type="molecule type" value="Genomic_DNA"/>
</dbReference>
<sequence length="105" mass="12325">MEEAPTPLEKNNKETKNLVVTDSDMEAAAHLIQLSDEDSSIINNKRRRRTIVNDEEEVDQRIISHVTWEKIREIFGEDEVSNQPKKQRRRYRSLVSIYMATTPLK</sequence>
<evidence type="ECO:0000313" key="2">
    <source>
        <dbReference type="Proteomes" id="UP000289738"/>
    </source>
</evidence>